<proteinExistence type="predicted"/>
<evidence type="ECO:0000256" key="4">
    <source>
        <dbReference type="ARBA" id="ARBA00023163"/>
    </source>
</evidence>
<dbReference type="Gene3D" id="1.10.357.10">
    <property type="entry name" value="Tetracycline Repressor, domain 2"/>
    <property type="match status" value="1"/>
</dbReference>
<keyword evidence="3 5" id="KW-0238">DNA-binding</keyword>
<comment type="caution">
    <text evidence="7">The sequence shown here is derived from an EMBL/GenBank/DDBJ whole genome shotgun (WGS) entry which is preliminary data.</text>
</comment>
<name>A0ABN2LB89_9MICO</name>
<dbReference type="InterPro" id="IPR036271">
    <property type="entry name" value="Tet_transcr_reg_TetR-rel_C_sf"/>
</dbReference>
<dbReference type="InterPro" id="IPR001647">
    <property type="entry name" value="HTH_TetR"/>
</dbReference>
<dbReference type="InterPro" id="IPR009057">
    <property type="entry name" value="Homeodomain-like_sf"/>
</dbReference>
<evidence type="ECO:0000259" key="6">
    <source>
        <dbReference type="PROSITE" id="PS50977"/>
    </source>
</evidence>
<organism evidence="7 8">
    <name type="scientific">Leucobacter iarius</name>
    <dbReference type="NCBI Taxonomy" id="333963"/>
    <lineage>
        <taxon>Bacteria</taxon>
        <taxon>Bacillati</taxon>
        <taxon>Actinomycetota</taxon>
        <taxon>Actinomycetes</taxon>
        <taxon>Micrococcales</taxon>
        <taxon>Microbacteriaceae</taxon>
        <taxon>Leucobacter</taxon>
    </lineage>
</organism>
<dbReference type="InterPro" id="IPR050109">
    <property type="entry name" value="HTH-type_TetR-like_transc_reg"/>
</dbReference>
<dbReference type="InterPro" id="IPR039538">
    <property type="entry name" value="BetI_C"/>
</dbReference>
<feature type="DNA-binding region" description="H-T-H motif" evidence="5">
    <location>
        <begin position="37"/>
        <end position="56"/>
    </location>
</feature>
<keyword evidence="1" id="KW-0678">Repressor</keyword>
<keyword evidence="8" id="KW-1185">Reference proteome</keyword>
<dbReference type="PRINTS" id="PR00455">
    <property type="entry name" value="HTHTETR"/>
</dbReference>
<dbReference type="PANTHER" id="PTHR30055:SF234">
    <property type="entry name" value="HTH-TYPE TRANSCRIPTIONAL REGULATOR BETI"/>
    <property type="match status" value="1"/>
</dbReference>
<dbReference type="Pfam" id="PF00440">
    <property type="entry name" value="TetR_N"/>
    <property type="match status" value="1"/>
</dbReference>
<evidence type="ECO:0000256" key="2">
    <source>
        <dbReference type="ARBA" id="ARBA00023015"/>
    </source>
</evidence>
<dbReference type="PROSITE" id="PS50977">
    <property type="entry name" value="HTH_TETR_2"/>
    <property type="match status" value="1"/>
</dbReference>
<dbReference type="SUPFAM" id="SSF46689">
    <property type="entry name" value="Homeodomain-like"/>
    <property type="match status" value="1"/>
</dbReference>
<dbReference type="SUPFAM" id="SSF48498">
    <property type="entry name" value="Tetracyclin repressor-like, C-terminal domain"/>
    <property type="match status" value="1"/>
</dbReference>
<gene>
    <name evidence="7" type="ORF">GCM10009768_09640</name>
</gene>
<dbReference type="EMBL" id="BAAAOB010000001">
    <property type="protein sequence ID" value="GAA1782813.1"/>
    <property type="molecule type" value="Genomic_DNA"/>
</dbReference>
<feature type="domain" description="HTH tetR-type" evidence="6">
    <location>
        <begin position="14"/>
        <end position="74"/>
    </location>
</feature>
<evidence type="ECO:0000256" key="5">
    <source>
        <dbReference type="PROSITE-ProRule" id="PRU00335"/>
    </source>
</evidence>
<evidence type="ECO:0000313" key="8">
    <source>
        <dbReference type="Proteomes" id="UP001500851"/>
    </source>
</evidence>
<keyword evidence="2" id="KW-0805">Transcription regulation</keyword>
<protein>
    <submittedName>
        <fullName evidence="7">TetR family transcriptional regulator C-terminal domain-containing protein</fullName>
    </submittedName>
</protein>
<sequence>MHREGRMPKIVDHDERRTHIVEAVTQIIINHGFERVTMREIAAEAGYAHGAITRYFPNKQSLLTAAFLHVFNGSHERTIARCAGVRGLEALRRMSEELLPFEEAGPQKSRVVLSFWDRAAQDPELWEIHHDNILKRRDLIRRFLAEAREDGELAPDHDIENEVNRVSAHNAGWQMMAVLTPEAATDPAMHASIDAMIAELRGGRPAAEARDAAA</sequence>
<accession>A0ABN2LB89</accession>
<dbReference type="Pfam" id="PF13977">
    <property type="entry name" value="TetR_C_6"/>
    <property type="match status" value="1"/>
</dbReference>
<evidence type="ECO:0000256" key="3">
    <source>
        <dbReference type="ARBA" id="ARBA00023125"/>
    </source>
</evidence>
<dbReference type="Proteomes" id="UP001500851">
    <property type="component" value="Unassembled WGS sequence"/>
</dbReference>
<evidence type="ECO:0000313" key="7">
    <source>
        <dbReference type="EMBL" id="GAA1782813.1"/>
    </source>
</evidence>
<evidence type="ECO:0000256" key="1">
    <source>
        <dbReference type="ARBA" id="ARBA00022491"/>
    </source>
</evidence>
<dbReference type="PANTHER" id="PTHR30055">
    <property type="entry name" value="HTH-TYPE TRANSCRIPTIONAL REGULATOR RUTR"/>
    <property type="match status" value="1"/>
</dbReference>
<reference evidence="7 8" key="1">
    <citation type="journal article" date="2019" name="Int. J. Syst. Evol. Microbiol.">
        <title>The Global Catalogue of Microorganisms (GCM) 10K type strain sequencing project: providing services to taxonomists for standard genome sequencing and annotation.</title>
        <authorList>
            <consortium name="The Broad Institute Genomics Platform"/>
            <consortium name="The Broad Institute Genome Sequencing Center for Infectious Disease"/>
            <person name="Wu L."/>
            <person name="Ma J."/>
        </authorList>
    </citation>
    <scope>NUCLEOTIDE SEQUENCE [LARGE SCALE GENOMIC DNA]</scope>
    <source>
        <strain evidence="7 8">JCM 14736</strain>
    </source>
</reference>
<keyword evidence="4" id="KW-0804">Transcription</keyword>